<dbReference type="GeneID" id="18765866"/>
<dbReference type="Proteomes" id="UP000006753">
    <property type="component" value="Unassembled WGS sequence"/>
</dbReference>
<dbReference type="AlphaFoldDB" id="K1WTI7"/>
<keyword evidence="1" id="KW-0472">Membrane</keyword>
<reference evidence="2 3" key="1">
    <citation type="journal article" date="2012" name="BMC Genomics">
        <title>Sequencing the genome of Marssonina brunnea reveals fungus-poplar co-evolution.</title>
        <authorList>
            <person name="Zhu S."/>
            <person name="Cao Y.-Z."/>
            <person name="Jiang C."/>
            <person name="Tan B.-Y."/>
            <person name="Wang Z."/>
            <person name="Feng S."/>
            <person name="Zhang L."/>
            <person name="Su X.-H."/>
            <person name="Brejova B."/>
            <person name="Vinar T."/>
            <person name="Xu M."/>
            <person name="Wang M.-X."/>
            <person name="Zhang S.-G."/>
            <person name="Huang M.-R."/>
            <person name="Wu R."/>
            <person name="Zhou Y."/>
        </authorList>
    </citation>
    <scope>NUCLEOTIDE SEQUENCE [LARGE SCALE GENOMIC DNA]</scope>
    <source>
        <strain evidence="2 3">MB_m1</strain>
    </source>
</reference>
<protein>
    <submittedName>
        <fullName evidence="2">Uncharacterized protein</fullName>
    </submittedName>
</protein>
<keyword evidence="1" id="KW-1133">Transmembrane helix</keyword>
<proteinExistence type="predicted"/>
<name>K1WTI7_MARBU</name>
<dbReference type="OrthoDB" id="2830640at2759"/>
<gene>
    <name evidence="2" type="ORF">MBM_09931</name>
</gene>
<dbReference type="STRING" id="1072389.K1WTI7"/>
<dbReference type="OMA" id="MTFFNFQ"/>
<evidence type="ECO:0000313" key="2">
    <source>
        <dbReference type="EMBL" id="EKD11908.1"/>
    </source>
</evidence>
<keyword evidence="1" id="KW-0812">Transmembrane</keyword>
<dbReference type="EMBL" id="JH921478">
    <property type="protein sequence ID" value="EKD11908.1"/>
    <property type="molecule type" value="Genomic_DNA"/>
</dbReference>
<evidence type="ECO:0000313" key="3">
    <source>
        <dbReference type="Proteomes" id="UP000006753"/>
    </source>
</evidence>
<dbReference type="Gene3D" id="1.20.58.340">
    <property type="entry name" value="Magnesium transport protein CorA, transmembrane region"/>
    <property type="match status" value="1"/>
</dbReference>
<dbReference type="KEGG" id="mbe:MBM_09931"/>
<organism evidence="2 3">
    <name type="scientific">Marssonina brunnea f. sp. multigermtubi (strain MB_m1)</name>
    <name type="common">Marssonina leaf spot fungus</name>
    <dbReference type="NCBI Taxonomy" id="1072389"/>
    <lineage>
        <taxon>Eukaryota</taxon>
        <taxon>Fungi</taxon>
        <taxon>Dikarya</taxon>
        <taxon>Ascomycota</taxon>
        <taxon>Pezizomycotina</taxon>
        <taxon>Leotiomycetes</taxon>
        <taxon>Helotiales</taxon>
        <taxon>Drepanopezizaceae</taxon>
        <taxon>Drepanopeziza</taxon>
    </lineage>
</organism>
<sequence>MYSIQVNTSPSVFKRLRSINSLFMICGASHELYTVQYGKERKVSSQLSTVDPVLVSAIEKLAEEDEDEDEDEDDGASMDDYMFKANVDRCKNVVEATTYLEIFSYSDPKLNSVEEHPLTPDEFENYLHRRGAFTPPKLPPGVVQLAGMRLVLQQNAQHPETFTPHVISLKREVYKSMVETLKLPYRAIESTSAVGPFFWASWDQDEENPHLQIIYRKSDVRKKGYTRGWELMLSHDVNNGITTGFCKGTPSSDIVECIKHLKECVLQVGHPMLLPIIIFSHDVSSKTDIKQRDARDWLRRLEHAVSMRSEIEEREGYVNEGVVDLDAVNRDLVECHSQVLWKRPKAYLEILGGIEVAMAKFYEALPEPRKEKSMKGLQASMLARMDFYRVKLQGIDSYAHTTLQRLEIQRSALYNIIAQKESKLNFKMAGEQRKLAHSSKRDSAAMKTISLLGAVFLPGAYLASVFSMTFFDFQTDANRGKMVADQFWIYWAVTVPLTAIIVGFWYVWEKKREARYDREDLDLEKGSEDMERTIMAMMRKRTMSKASTWDTGNKKRE</sequence>
<dbReference type="eggNOG" id="ENOG502SS3N">
    <property type="taxonomic scope" value="Eukaryota"/>
</dbReference>
<dbReference type="InParanoid" id="K1WTI7"/>
<evidence type="ECO:0000256" key="1">
    <source>
        <dbReference type="SAM" id="Phobius"/>
    </source>
</evidence>
<feature type="transmembrane region" description="Helical" evidence="1">
    <location>
        <begin position="488"/>
        <end position="508"/>
    </location>
</feature>
<accession>K1WTI7</accession>
<dbReference type="HOGENOM" id="CLU_042086_0_0_1"/>
<keyword evidence="3" id="KW-1185">Reference proteome</keyword>
<feature type="transmembrane region" description="Helical" evidence="1">
    <location>
        <begin position="449"/>
        <end position="468"/>
    </location>
</feature>